<feature type="transmembrane region" description="Helical" evidence="1">
    <location>
        <begin position="85"/>
        <end position="118"/>
    </location>
</feature>
<protein>
    <submittedName>
        <fullName evidence="2">Uncharacterized protein</fullName>
    </submittedName>
</protein>
<evidence type="ECO:0000313" key="2">
    <source>
        <dbReference type="EMBL" id="QHT74715.1"/>
    </source>
</evidence>
<keyword evidence="1" id="KW-1133">Transmembrane helix</keyword>
<keyword evidence="1" id="KW-0812">Transmembrane</keyword>
<name>A0A6C0H3J4_9ZZZZ</name>
<reference evidence="2" key="1">
    <citation type="journal article" date="2020" name="Nature">
        <title>Giant virus diversity and host interactions through global metagenomics.</title>
        <authorList>
            <person name="Schulz F."/>
            <person name="Roux S."/>
            <person name="Paez-Espino D."/>
            <person name="Jungbluth S."/>
            <person name="Walsh D.A."/>
            <person name="Denef V.J."/>
            <person name="McMahon K.D."/>
            <person name="Konstantinidis K.T."/>
            <person name="Eloe-Fadrosh E.A."/>
            <person name="Kyrpides N.C."/>
            <person name="Woyke T."/>
        </authorList>
    </citation>
    <scope>NUCLEOTIDE SEQUENCE</scope>
    <source>
        <strain evidence="2">GVMAG-M-3300023179-59</strain>
    </source>
</reference>
<sequence length="207" mass="23467">MGGGGDAMDDLNKIGDFFKKIGKAFDAIRGVQQGVQDIFEGLAIEMISGPVGFAFATKDLFELTEYIFVFIFTHLECMNKISKNYVLCFLTYFVDFLIGFILLIPCGALYLTCLMVGWDYNQQINKYKDNAELLDEWIFGSIGLHIIHWPKSIRDVCYNCKRLRPEALMKKTMDIEYDLTGRIANMVVSGIMKMFGGVGKITNALRM</sequence>
<keyword evidence="1" id="KW-0472">Membrane</keyword>
<proteinExistence type="predicted"/>
<accession>A0A6C0H3J4</accession>
<dbReference type="AlphaFoldDB" id="A0A6C0H3J4"/>
<evidence type="ECO:0000256" key="1">
    <source>
        <dbReference type="SAM" id="Phobius"/>
    </source>
</evidence>
<dbReference type="EMBL" id="MN739857">
    <property type="protein sequence ID" value="QHT74715.1"/>
    <property type="molecule type" value="Genomic_DNA"/>
</dbReference>
<organism evidence="2">
    <name type="scientific">viral metagenome</name>
    <dbReference type="NCBI Taxonomy" id="1070528"/>
    <lineage>
        <taxon>unclassified sequences</taxon>
        <taxon>metagenomes</taxon>
        <taxon>organismal metagenomes</taxon>
    </lineage>
</organism>